<proteinExistence type="predicted"/>
<reference evidence="1" key="1">
    <citation type="journal article" date="2014" name="Front. Microbiol.">
        <title>High frequency of phylogenetically diverse reductive dehalogenase-homologous genes in deep subseafloor sedimentary metagenomes.</title>
        <authorList>
            <person name="Kawai M."/>
            <person name="Futagami T."/>
            <person name="Toyoda A."/>
            <person name="Takaki Y."/>
            <person name="Nishi S."/>
            <person name="Hori S."/>
            <person name="Arai W."/>
            <person name="Tsubouchi T."/>
            <person name="Morono Y."/>
            <person name="Uchiyama I."/>
            <person name="Ito T."/>
            <person name="Fujiyama A."/>
            <person name="Inagaki F."/>
            <person name="Takami H."/>
        </authorList>
    </citation>
    <scope>NUCLEOTIDE SEQUENCE</scope>
    <source>
        <strain evidence="1">Expedition CK06-06</strain>
    </source>
</reference>
<sequence>NARTLIVDMVKLRMSEDPTLGVNEQIDYTVAEQFYQHVKGYILDSIAARE</sequence>
<organism evidence="1">
    <name type="scientific">marine sediment metagenome</name>
    <dbReference type="NCBI Taxonomy" id="412755"/>
    <lineage>
        <taxon>unclassified sequences</taxon>
        <taxon>metagenomes</taxon>
        <taxon>ecological metagenomes</taxon>
    </lineage>
</organism>
<feature type="non-terminal residue" evidence="1">
    <location>
        <position position="1"/>
    </location>
</feature>
<dbReference type="EMBL" id="BARS01040479">
    <property type="protein sequence ID" value="GAG36151.1"/>
    <property type="molecule type" value="Genomic_DNA"/>
</dbReference>
<name>X0YH49_9ZZZZ</name>
<protein>
    <submittedName>
        <fullName evidence="1">Uncharacterized protein</fullName>
    </submittedName>
</protein>
<evidence type="ECO:0000313" key="1">
    <source>
        <dbReference type="EMBL" id="GAG36151.1"/>
    </source>
</evidence>
<accession>X0YH49</accession>
<dbReference type="AlphaFoldDB" id="X0YH49"/>
<comment type="caution">
    <text evidence="1">The sequence shown here is derived from an EMBL/GenBank/DDBJ whole genome shotgun (WGS) entry which is preliminary data.</text>
</comment>
<gene>
    <name evidence="1" type="ORF">S01H1_61694</name>
</gene>